<dbReference type="EMBL" id="LJOD01000015">
    <property type="protein sequence ID" value="KPE49664.1"/>
    <property type="molecule type" value="Genomic_DNA"/>
</dbReference>
<reference evidence="2 3" key="1">
    <citation type="journal article" date="2015" name="Genom Data">
        <title>Draft genome sequence of a multidrug-resistant Chryseobacterium indologenes isolate from Malaysia.</title>
        <authorList>
            <person name="Yu C.Y."/>
            <person name="Ang G.Y."/>
            <person name="Cheng H.J."/>
            <person name="Cheong Y.M."/>
            <person name="Yin W.F."/>
            <person name="Chan K.G."/>
        </authorList>
    </citation>
    <scope>NUCLEOTIDE SEQUENCE [LARGE SCALE GENOMIC DNA]</scope>
    <source>
        <strain evidence="2 3">CI_885</strain>
    </source>
</reference>
<dbReference type="AlphaFoldDB" id="A0A0N0IUJ8"/>
<dbReference type="OrthoDB" id="1274006at2"/>
<evidence type="ECO:0000256" key="1">
    <source>
        <dbReference type="SAM" id="MobiDB-lite"/>
    </source>
</evidence>
<dbReference type="Proteomes" id="UP000037953">
    <property type="component" value="Unassembled WGS sequence"/>
</dbReference>
<name>A0A0N0IUJ8_CHRID</name>
<feature type="compositionally biased region" description="Polar residues" evidence="1">
    <location>
        <begin position="145"/>
        <end position="159"/>
    </location>
</feature>
<comment type="caution">
    <text evidence="2">The sequence shown here is derived from an EMBL/GenBank/DDBJ whole genome shotgun (WGS) entry which is preliminary data.</text>
</comment>
<feature type="region of interest" description="Disordered" evidence="1">
    <location>
        <begin position="134"/>
        <end position="159"/>
    </location>
</feature>
<dbReference type="PATRIC" id="fig|253.9.peg.1587"/>
<organism evidence="2 3">
    <name type="scientific">Chryseobacterium indologenes</name>
    <name type="common">Flavobacterium indologenes</name>
    <dbReference type="NCBI Taxonomy" id="253"/>
    <lineage>
        <taxon>Bacteria</taxon>
        <taxon>Pseudomonadati</taxon>
        <taxon>Bacteroidota</taxon>
        <taxon>Flavobacteriia</taxon>
        <taxon>Flavobacteriales</taxon>
        <taxon>Weeksellaceae</taxon>
        <taxon>Chryseobacterium group</taxon>
        <taxon>Chryseobacterium</taxon>
    </lineage>
</organism>
<protein>
    <submittedName>
        <fullName evidence="2">Uncharacterized protein</fullName>
    </submittedName>
</protein>
<evidence type="ECO:0000313" key="3">
    <source>
        <dbReference type="Proteomes" id="UP000037953"/>
    </source>
</evidence>
<gene>
    <name evidence="2" type="ORF">AOB46_18175</name>
</gene>
<evidence type="ECO:0000313" key="2">
    <source>
        <dbReference type="EMBL" id="KPE49664.1"/>
    </source>
</evidence>
<reference evidence="3" key="2">
    <citation type="submission" date="2015-09" db="EMBL/GenBank/DDBJ databases">
        <title>Draft genome sequence of a multidrug-resistant Chryseobacterium indologenes isolate from Malaysia.</title>
        <authorList>
            <person name="Yu C.Y."/>
            <person name="Ang G.Y."/>
            <person name="Chan K.-G."/>
        </authorList>
    </citation>
    <scope>NUCLEOTIDE SEQUENCE [LARGE SCALE GENOMIC DNA]</scope>
    <source>
        <strain evidence="3">CI_885</strain>
    </source>
</reference>
<sequence>MKKISLLVSVFLVTAVFGQKVSDYKYISIPSKFKDFEKESYGLDAALINALKSKKYVIIQGDKEQWPSEIKGKSCNAVFANLINDSNFLRNRIKLEFKDCNDKIIFTSKGSSNIKEFEEGFQDALKQALVNIPASMPTDNKPEPKNNTGEVKENSQSTENRVKKYVNGKMNLQKIQIDTNQFILVDAAGTAPYATFGLTSKKDVFRVKLADGKFTIGYFENGDIVIDIPQSDGSFSKEIFSGKE</sequence>
<dbReference type="RefSeq" id="WP_062702014.1">
    <property type="nucleotide sequence ID" value="NZ_LJOD01000015.1"/>
</dbReference>
<accession>A0A0N0IUJ8</accession>
<proteinExistence type="predicted"/>